<dbReference type="Proteomes" id="UP000054630">
    <property type="component" value="Unassembled WGS sequence"/>
</dbReference>
<dbReference type="AlphaFoldDB" id="A0A0V0RCZ8"/>
<reference evidence="2 3" key="1">
    <citation type="submission" date="2015-01" db="EMBL/GenBank/DDBJ databases">
        <title>Evolution of Trichinella species and genotypes.</title>
        <authorList>
            <person name="Korhonen P.K."/>
            <person name="Edoardo P."/>
            <person name="Giuseppe L.R."/>
            <person name="Gasser R.B."/>
        </authorList>
    </citation>
    <scope>NUCLEOTIDE SEQUENCE [LARGE SCALE GENOMIC DNA]</scope>
    <source>
        <strain evidence="2">ISS37</strain>
    </source>
</reference>
<name>A0A0V0RCZ8_9BILA</name>
<keyword evidence="1" id="KW-0472">Membrane</keyword>
<comment type="caution">
    <text evidence="2">The sequence shown here is derived from an EMBL/GenBank/DDBJ whole genome shotgun (WGS) entry which is preliminary data.</text>
</comment>
<dbReference type="OrthoDB" id="5929961at2759"/>
<proteinExistence type="predicted"/>
<evidence type="ECO:0000313" key="3">
    <source>
        <dbReference type="Proteomes" id="UP000054630"/>
    </source>
</evidence>
<organism evidence="2 3">
    <name type="scientific">Trichinella nelsoni</name>
    <dbReference type="NCBI Taxonomy" id="6336"/>
    <lineage>
        <taxon>Eukaryota</taxon>
        <taxon>Metazoa</taxon>
        <taxon>Ecdysozoa</taxon>
        <taxon>Nematoda</taxon>
        <taxon>Enoplea</taxon>
        <taxon>Dorylaimia</taxon>
        <taxon>Trichinellida</taxon>
        <taxon>Trichinellidae</taxon>
        <taxon>Trichinella</taxon>
    </lineage>
</organism>
<dbReference type="EMBL" id="JYDL01000463">
    <property type="protein sequence ID" value="KRX12369.1"/>
    <property type="molecule type" value="Genomic_DNA"/>
</dbReference>
<keyword evidence="3" id="KW-1185">Reference proteome</keyword>
<feature type="transmembrane region" description="Helical" evidence="1">
    <location>
        <begin position="20"/>
        <end position="42"/>
    </location>
</feature>
<sequence>MPTSVHLAFQWRFLADPVCLYLSQIVAVHPSILFLIAMDYVIRKFLFSRSRWHSQIAFPTVLMFFLVTQARKCEDESGILNDLHRKT</sequence>
<evidence type="ECO:0000313" key="2">
    <source>
        <dbReference type="EMBL" id="KRX12369.1"/>
    </source>
</evidence>
<keyword evidence="1" id="KW-1133">Transmembrane helix</keyword>
<accession>A0A0V0RCZ8</accession>
<keyword evidence="1" id="KW-0812">Transmembrane</keyword>
<gene>
    <name evidence="2" type="ORF">T07_4887</name>
</gene>
<evidence type="ECO:0000256" key="1">
    <source>
        <dbReference type="SAM" id="Phobius"/>
    </source>
</evidence>
<protein>
    <submittedName>
        <fullName evidence="2">Uncharacterized protein</fullName>
    </submittedName>
</protein>